<dbReference type="AlphaFoldDB" id="A0A317VBD8"/>
<feature type="region of interest" description="Disordered" evidence="1">
    <location>
        <begin position="84"/>
        <end position="116"/>
    </location>
</feature>
<dbReference type="RefSeq" id="XP_025387336.1">
    <property type="nucleotide sequence ID" value="XM_025537410.1"/>
</dbReference>
<protein>
    <submittedName>
        <fullName evidence="2">Uncharacterized protein</fullName>
    </submittedName>
</protein>
<keyword evidence="3" id="KW-1185">Reference proteome</keyword>
<reference evidence="2" key="1">
    <citation type="submission" date="2016-12" db="EMBL/GenBank/DDBJ databases">
        <title>The genomes of Aspergillus section Nigri reveals drivers in fungal speciation.</title>
        <authorList>
            <consortium name="DOE Joint Genome Institute"/>
            <person name="Vesth T.C."/>
            <person name="Nybo J."/>
            <person name="Theobald S."/>
            <person name="Brandl J."/>
            <person name="Frisvad J.C."/>
            <person name="Nielsen K.F."/>
            <person name="Lyhne E.K."/>
            <person name="Kogle M.E."/>
            <person name="Kuo A."/>
            <person name="Riley R."/>
            <person name="Clum A."/>
            <person name="Nolan M."/>
            <person name="Lipzen A."/>
            <person name="Salamov A."/>
            <person name="Henrissat B."/>
            <person name="Wiebenga A."/>
            <person name="De vries R.P."/>
            <person name="Grigoriev I.V."/>
            <person name="Mortensen U.H."/>
            <person name="Andersen M.R."/>
            <person name="Baker S.E."/>
        </authorList>
    </citation>
    <scope>NUCLEOTIDE SEQUENCE</scope>
    <source>
        <strain evidence="2">CBS 122712</strain>
    </source>
</reference>
<accession>A0A317VBD8</accession>
<dbReference type="Proteomes" id="UP000246171">
    <property type="component" value="Unassembled WGS sequence"/>
</dbReference>
<comment type="caution">
    <text evidence="2">The sequence shown here is derived from an EMBL/GenBank/DDBJ whole genome shotgun (WGS) entry which is preliminary data.</text>
</comment>
<name>A0A317VBD8_ASPEC</name>
<evidence type="ECO:0000313" key="2">
    <source>
        <dbReference type="EMBL" id="PWY71345.1"/>
    </source>
</evidence>
<proteinExistence type="predicted"/>
<dbReference type="GeneID" id="37059372"/>
<dbReference type="VEuPathDB" id="FungiDB:BO83DRAFT_51781"/>
<organism evidence="2 3">
    <name type="scientific">Aspergillus eucalypticola (strain CBS 122712 / IBT 29274)</name>
    <dbReference type="NCBI Taxonomy" id="1448314"/>
    <lineage>
        <taxon>Eukaryota</taxon>
        <taxon>Fungi</taxon>
        <taxon>Dikarya</taxon>
        <taxon>Ascomycota</taxon>
        <taxon>Pezizomycotina</taxon>
        <taxon>Eurotiomycetes</taxon>
        <taxon>Eurotiomycetidae</taxon>
        <taxon>Eurotiales</taxon>
        <taxon>Aspergillaceae</taxon>
        <taxon>Aspergillus</taxon>
        <taxon>Aspergillus subgen. Circumdati</taxon>
    </lineage>
</organism>
<feature type="compositionally biased region" description="Polar residues" evidence="1">
    <location>
        <begin position="85"/>
        <end position="101"/>
    </location>
</feature>
<sequence>MAHSLASQLSAWSSSSPRLPFWAKLRTASRMTHRLLSQVCLRLLSLLLKLDQMAVQQEPVILARVRSDSQISSNLVDKMTIASGRPTTTSFQQVSGLGSQMETKDLRLTGRSPSRL</sequence>
<evidence type="ECO:0000256" key="1">
    <source>
        <dbReference type="SAM" id="MobiDB-lite"/>
    </source>
</evidence>
<evidence type="ECO:0000313" key="3">
    <source>
        <dbReference type="Proteomes" id="UP000246171"/>
    </source>
</evidence>
<gene>
    <name evidence="2" type="ORF">BO83DRAFT_51781</name>
</gene>
<dbReference type="EMBL" id="MSFU01000015">
    <property type="protein sequence ID" value="PWY71345.1"/>
    <property type="molecule type" value="Genomic_DNA"/>
</dbReference>